<accession>A0A5C5U4I7</accession>
<protein>
    <submittedName>
        <fullName evidence="1">Aldose epimerase</fullName>
    </submittedName>
</protein>
<dbReference type="InterPro" id="IPR008183">
    <property type="entry name" value="Aldose_1/G6P_1-epimerase"/>
</dbReference>
<gene>
    <name evidence="1" type="ORF">FQY79_04955</name>
</gene>
<dbReference type="InterPro" id="IPR014718">
    <property type="entry name" value="GH-type_carb-bd"/>
</dbReference>
<organism evidence="1 2">
    <name type="scientific">Luteimonas wenzhouensis</name>
    <dbReference type="NCBI Taxonomy" id="2599615"/>
    <lineage>
        <taxon>Bacteria</taxon>
        <taxon>Pseudomonadati</taxon>
        <taxon>Pseudomonadota</taxon>
        <taxon>Gammaproteobacteria</taxon>
        <taxon>Lysobacterales</taxon>
        <taxon>Lysobacteraceae</taxon>
        <taxon>Luteimonas</taxon>
    </lineage>
</organism>
<sequence length="280" mass="30225">MVDDAAGGEGPGPATPLAPGPLVTIGDGALEVDIAARAGGRIAQIRCDGVEQLVGHGEHGAEAAIAWGCYPMVPWCGRIREGRFAFQGREYRLPVNLGDHAIHGVGFLVPWTLHSHGPRHARLELALPQDHRWPFGGTAAQRIEVSGRGLALELSVTAGAQAMPVAIGWHPWFRKPERMVFEPEAMYPRDSQGIAVLPPGPVQPGPWDDCFVNRREVVLYRGGQCIRLASECSDWVVYDAPAFATCVEPQTAPPDAFNLVPGQALQPGETLAARFSLRWE</sequence>
<dbReference type="Gene3D" id="2.70.98.10">
    <property type="match status" value="1"/>
</dbReference>
<dbReference type="GO" id="GO:0030246">
    <property type="term" value="F:carbohydrate binding"/>
    <property type="evidence" value="ECO:0007669"/>
    <property type="project" value="InterPro"/>
</dbReference>
<reference evidence="1 2" key="1">
    <citation type="submission" date="2019-07" db="EMBL/GenBank/DDBJ databases">
        <title>Luteimonas sp. YD-1 nov., isolated from acidic soil.</title>
        <authorList>
            <person name="Zhou J."/>
        </authorList>
    </citation>
    <scope>NUCLEOTIDE SEQUENCE [LARGE SCALE GENOMIC DNA]</scope>
    <source>
        <strain evidence="1 2">YD-1</strain>
    </source>
</reference>
<keyword evidence="2" id="KW-1185">Reference proteome</keyword>
<dbReference type="RefSeq" id="WP_146311352.1">
    <property type="nucleotide sequence ID" value="NZ_VOHE01000002.1"/>
</dbReference>
<evidence type="ECO:0000313" key="1">
    <source>
        <dbReference type="EMBL" id="TWT20678.1"/>
    </source>
</evidence>
<dbReference type="SUPFAM" id="SSF74650">
    <property type="entry name" value="Galactose mutarotase-like"/>
    <property type="match status" value="1"/>
</dbReference>
<dbReference type="EMBL" id="VOHE01000002">
    <property type="protein sequence ID" value="TWT20678.1"/>
    <property type="molecule type" value="Genomic_DNA"/>
</dbReference>
<dbReference type="Pfam" id="PF01263">
    <property type="entry name" value="Aldose_epim"/>
    <property type="match status" value="1"/>
</dbReference>
<dbReference type="GO" id="GO:0016853">
    <property type="term" value="F:isomerase activity"/>
    <property type="evidence" value="ECO:0007669"/>
    <property type="project" value="InterPro"/>
</dbReference>
<dbReference type="InterPro" id="IPR011013">
    <property type="entry name" value="Gal_mutarotase_sf_dom"/>
</dbReference>
<comment type="caution">
    <text evidence="1">The sequence shown here is derived from an EMBL/GenBank/DDBJ whole genome shotgun (WGS) entry which is preliminary data.</text>
</comment>
<dbReference type="GO" id="GO:0005975">
    <property type="term" value="P:carbohydrate metabolic process"/>
    <property type="evidence" value="ECO:0007669"/>
    <property type="project" value="InterPro"/>
</dbReference>
<dbReference type="OrthoDB" id="9808779at2"/>
<name>A0A5C5U4I7_9GAMM</name>
<dbReference type="AlphaFoldDB" id="A0A5C5U4I7"/>
<dbReference type="Proteomes" id="UP000315949">
    <property type="component" value="Unassembled WGS sequence"/>
</dbReference>
<evidence type="ECO:0000313" key="2">
    <source>
        <dbReference type="Proteomes" id="UP000315949"/>
    </source>
</evidence>
<proteinExistence type="predicted"/>